<dbReference type="OrthoDB" id="1446093at2"/>
<keyword evidence="1" id="KW-0732">Signal</keyword>
<organism evidence="2 3">
    <name type="scientific">Avrilella dinanensis</name>
    <dbReference type="NCBI Taxonomy" id="2008672"/>
    <lineage>
        <taxon>Bacteria</taxon>
        <taxon>Pseudomonadati</taxon>
        <taxon>Bacteroidota</taxon>
        <taxon>Flavobacteriia</taxon>
        <taxon>Flavobacteriales</taxon>
        <taxon>Flavobacteriaceae</taxon>
        <taxon>Avrilella</taxon>
    </lineage>
</organism>
<keyword evidence="3" id="KW-1185">Reference proteome</keyword>
<dbReference type="Proteomes" id="UP000231960">
    <property type="component" value="Unassembled WGS sequence"/>
</dbReference>
<dbReference type="EMBL" id="NIPO01000001">
    <property type="protein sequence ID" value="PJR03513.1"/>
    <property type="molecule type" value="Genomic_DNA"/>
</dbReference>
<dbReference type="AlphaFoldDB" id="A0A2M9R461"/>
<evidence type="ECO:0000256" key="1">
    <source>
        <dbReference type="SAM" id="SignalP"/>
    </source>
</evidence>
<protein>
    <recommendedName>
        <fullName evidence="4">DUF4595 domain-containing protein</fullName>
    </recommendedName>
</protein>
<accession>A0A2M9R461</accession>
<feature type="chain" id="PRO_5014793143" description="DUF4595 domain-containing protein" evidence="1">
    <location>
        <begin position="22"/>
        <end position="240"/>
    </location>
</feature>
<reference evidence="2 3" key="1">
    <citation type="submission" date="2017-06" db="EMBL/GenBank/DDBJ databases">
        <title>Description of Avrilella dinanensis gen. nov. sp. nov.</title>
        <authorList>
            <person name="Leyer C."/>
            <person name="Sassi M."/>
            <person name="Minet J."/>
            <person name="Kayal S."/>
            <person name="Cattoir V."/>
        </authorList>
    </citation>
    <scope>NUCLEOTIDE SEQUENCE [LARGE SCALE GENOMIC DNA]</scope>
    <source>
        <strain evidence="2 3">UR159</strain>
    </source>
</reference>
<gene>
    <name evidence="2" type="ORF">CDL10_02530</name>
</gene>
<evidence type="ECO:0000313" key="2">
    <source>
        <dbReference type="EMBL" id="PJR03513.1"/>
    </source>
</evidence>
<feature type="signal peptide" evidence="1">
    <location>
        <begin position="1"/>
        <end position="21"/>
    </location>
</feature>
<dbReference type="PROSITE" id="PS51257">
    <property type="entry name" value="PROKAR_LIPOPROTEIN"/>
    <property type="match status" value="1"/>
</dbReference>
<dbReference type="RefSeq" id="WP_100677081.1">
    <property type="nucleotide sequence ID" value="NZ_NIPO01000001.1"/>
</dbReference>
<comment type="caution">
    <text evidence="2">The sequence shown here is derived from an EMBL/GenBank/DDBJ whole genome shotgun (WGS) entry which is preliminary data.</text>
</comment>
<name>A0A2M9R461_9FLAO</name>
<proteinExistence type="predicted"/>
<sequence>MKKLVLIAVMAAGTLAFQSCSSDDNGGGGSNPADTMVPTIMDHGADGKEYFVYDNNNYLTKFTDLDGYTYDFTYSGGRVTKAVESFVGSNDKVEYIISYPTSTTVKIVIKDDSDNSEKIDNLNITSNGDLSNVGGATASFYEYENGNLVNITVQSEGSIEITYNSDLAMNKNVKTAGWVYTYFNIFPLSKSQNLISSLTDGDGETLNLSYSNYAVEGNLFPKTINLSGAEQGTISVTYQE</sequence>
<evidence type="ECO:0000313" key="3">
    <source>
        <dbReference type="Proteomes" id="UP000231960"/>
    </source>
</evidence>
<evidence type="ECO:0008006" key="4">
    <source>
        <dbReference type="Google" id="ProtNLM"/>
    </source>
</evidence>